<dbReference type="SUPFAM" id="SSF48371">
    <property type="entry name" value="ARM repeat"/>
    <property type="match status" value="1"/>
</dbReference>
<dbReference type="InterPro" id="IPR013083">
    <property type="entry name" value="Znf_RING/FYVE/PHD"/>
</dbReference>
<dbReference type="GO" id="GO:0007166">
    <property type="term" value="P:cell surface receptor signaling pathway"/>
    <property type="evidence" value="ECO:0007669"/>
    <property type="project" value="InterPro"/>
</dbReference>
<reference evidence="11 12" key="1">
    <citation type="submission" date="2024-01" db="EMBL/GenBank/DDBJ databases">
        <title>The complete chloroplast genome sequence of Lithospermum erythrorhizon: insights into the phylogenetic relationship among Boraginaceae species and the maternal lineages of purple gromwells.</title>
        <authorList>
            <person name="Okada T."/>
            <person name="Watanabe K."/>
        </authorList>
    </citation>
    <scope>NUCLEOTIDE SEQUENCE [LARGE SCALE GENOMIC DNA]</scope>
</reference>
<dbReference type="CDD" id="cd16664">
    <property type="entry name" value="RING-Ubox_PUB"/>
    <property type="match status" value="1"/>
</dbReference>
<feature type="compositionally biased region" description="Low complexity" evidence="9">
    <location>
        <begin position="338"/>
        <end position="348"/>
    </location>
</feature>
<evidence type="ECO:0000256" key="4">
    <source>
        <dbReference type="ARBA" id="ARBA00012483"/>
    </source>
</evidence>
<feature type="repeat" description="ARM" evidence="8">
    <location>
        <begin position="521"/>
        <end position="558"/>
    </location>
</feature>
<dbReference type="InterPro" id="IPR016024">
    <property type="entry name" value="ARM-type_fold"/>
</dbReference>
<organism evidence="11 12">
    <name type="scientific">Lithospermum erythrorhizon</name>
    <name type="common">Purple gromwell</name>
    <name type="synonym">Lithospermum officinale var. erythrorhizon</name>
    <dbReference type="NCBI Taxonomy" id="34254"/>
    <lineage>
        <taxon>Eukaryota</taxon>
        <taxon>Viridiplantae</taxon>
        <taxon>Streptophyta</taxon>
        <taxon>Embryophyta</taxon>
        <taxon>Tracheophyta</taxon>
        <taxon>Spermatophyta</taxon>
        <taxon>Magnoliopsida</taxon>
        <taxon>eudicotyledons</taxon>
        <taxon>Gunneridae</taxon>
        <taxon>Pentapetalae</taxon>
        <taxon>asterids</taxon>
        <taxon>lamiids</taxon>
        <taxon>Boraginales</taxon>
        <taxon>Boraginaceae</taxon>
        <taxon>Boraginoideae</taxon>
        <taxon>Lithospermeae</taxon>
        <taxon>Lithospermum</taxon>
    </lineage>
</organism>
<evidence type="ECO:0000256" key="5">
    <source>
        <dbReference type="ARBA" id="ARBA00022679"/>
    </source>
</evidence>
<proteinExistence type="predicted"/>
<dbReference type="FunFam" id="1.25.10.10:FF:000367">
    <property type="entry name" value="RING-type E3 ubiquitin transferase"/>
    <property type="match status" value="1"/>
</dbReference>
<dbReference type="Proteomes" id="UP001454036">
    <property type="component" value="Unassembled WGS sequence"/>
</dbReference>
<feature type="domain" description="U-box" evidence="10">
    <location>
        <begin position="259"/>
        <end position="333"/>
    </location>
</feature>
<dbReference type="InterPro" id="IPR011989">
    <property type="entry name" value="ARM-like"/>
</dbReference>
<dbReference type="PROSITE" id="PS50176">
    <property type="entry name" value="ARM_REPEAT"/>
    <property type="match status" value="4"/>
</dbReference>
<evidence type="ECO:0000256" key="2">
    <source>
        <dbReference type="ARBA" id="ARBA00003861"/>
    </source>
</evidence>
<dbReference type="PROSITE" id="PS51698">
    <property type="entry name" value="U_BOX"/>
    <property type="match status" value="1"/>
</dbReference>
<keyword evidence="7" id="KW-0833">Ubl conjugation pathway</keyword>
<protein>
    <recommendedName>
        <fullName evidence="4">RING-type E3 ubiquitin transferase</fullName>
        <ecNumber evidence="4">2.3.2.27</ecNumber>
    </recommendedName>
</protein>
<dbReference type="SUPFAM" id="SSF57850">
    <property type="entry name" value="RING/U-box"/>
    <property type="match status" value="1"/>
</dbReference>
<dbReference type="FunFam" id="1.25.10.10:FF:000690">
    <property type="entry name" value="RING-type E3 ubiquitin transferase"/>
    <property type="match status" value="1"/>
</dbReference>
<keyword evidence="6" id="KW-0677">Repeat</keyword>
<gene>
    <name evidence="11" type="ORF">LIER_15514</name>
</gene>
<feature type="repeat" description="ARM" evidence="8">
    <location>
        <begin position="398"/>
        <end position="440"/>
    </location>
</feature>
<dbReference type="FunFam" id="1.20.930.20:FF:000002">
    <property type="entry name" value="RING-type E3 ubiquitin transferase"/>
    <property type="match status" value="1"/>
</dbReference>
<dbReference type="EMBL" id="BAABME010003364">
    <property type="protein sequence ID" value="GAA0158507.1"/>
    <property type="molecule type" value="Genomic_DNA"/>
</dbReference>
<feature type="repeat" description="ARM" evidence="8">
    <location>
        <begin position="439"/>
        <end position="481"/>
    </location>
</feature>
<feature type="region of interest" description="Disordered" evidence="9">
    <location>
        <begin position="333"/>
        <end position="352"/>
    </location>
</feature>
<dbReference type="Gene3D" id="3.30.40.10">
    <property type="entry name" value="Zinc/RING finger domain, C3HC4 (zinc finger)"/>
    <property type="match status" value="1"/>
</dbReference>
<dbReference type="SMART" id="SM00504">
    <property type="entry name" value="Ubox"/>
    <property type="match status" value="1"/>
</dbReference>
<name>A0AAV3Q5T0_LITER</name>
<dbReference type="InterPro" id="IPR058678">
    <property type="entry name" value="ARM_PUB"/>
</dbReference>
<feature type="region of interest" description="Disordered" evidence="9">
    <location>
        <begin position="637"/>
        <end position="667"/>
    </location>
</feature>
<comment type="caution">
    <text evidence="11">The sequence shown here is derived from an EMBL/GenBank/DDBJ whole genome shotgun (WGS) entry which is preliminary data.</text>
</comment>
<evidence type="ECO:0000259" key="10">
    <source>
        <dbReference type="PROSITE" id="PS51698"/>
    </source>
</evidence>
<dbReference type="InterPro" id="IPR045210">
    <property type="entry name" value="RING-Ubox_PUB"/>
</dbReference>
<sequence length="667" mass="72282">MEESQSQRSLAEKLIESVNSISSISEYRGSVKKLYCNLARRLKLLTPMFEEIRDNKQLIPYDSLEALNLLKIALDSAKELLKFGSDGSKIYLVVERETVMAQFQEVTSDLEQALSATSFEKLDISDEVKEQVELVLAQFRRGKGRIEAPDVELHDDLLTLYNKSSEIAPDPGILKRLVEKLQLNGITELTQESLALHEMVAVTGDDPEERIEKMSMLLKEIKDFVQTENPNISFPSKEKEVPVSCNGQASTETNTKSPVIPDDFRCPISLELMSDPVIVSTGQTYERLSIEKWLEAGHSTCPKTQQALSKTTLTPNYVLRSLIAQWCEANGIEPPKRSGSSTSSKTGSACSPAERTKIEALLRKLSASSPEDKRSAAGEIRLLAKRNANNRVAIADAGAIPLLVSLLSTPDSRTQEHAVTALLNLSICEDNKGIIVSSGAIPGIVHVLKKGSMEARENAAATLFSLSVIDENKITIGSSGAIPPLVTLLSEGSPRGKKDAATALFNLSIYQGNKGKAVRSGVIPILMQLLTDTQGSMVDEALAILAILASHSEGKAAIGAVEAVPVLIDFIRSGSPRNKENAAAVLVHLCSGDQKHLVEAQESGLLGPLLHLAQNGTERGKRKAAQLLERLNRFTEQQKLTPASSEAHSQTETQLSLLPSTANAVDS</sequence>
<dbReference type="InterPro" id="IPR000225">
    <property type="entry name" value="Armadillo"/>
</dbReference>
<dbReference type="Gene3D" id="1.20.930.20">
    <property type="entry name" value="Adaptor protein Cbl, N-terminal domain"/>
    <property type="match status" value="1"/>
</dbReference>
<dbReference type="Pfam" id="PF04564">
    <property type="entry name" value="U-box"/>
    <property type="match status" value="1"/>
</dbReference>
<dbReference type="Pfam" id="PF25368">
    <property type="entry name" value="PUB10_N"/>
    <property type="match status" value="1"/>
</dbReference>
<evidence type="ECO:0000256" key="3">
    <source>
        <dbReference type="ARBA" id="ARBA00004906"/>
    </source>
</evidence>
<dbReference type="Pfam" id="PF25598">
    <property type="entry name" value="ARM_PUB"/>
    <property type="match status" value="1"/>
</dbReference>
<dbReference type="InterPro" id="IPR003613">
    <property type="entry name" value="Ubox_domain"/>
</dbReference>
<evidence type="ECO:0000256" key="9">
    <source>
        <dbReference type="SAM" id="MobiDB-lite"/>
    </source>
</evidence>
<comment type="catalytic activity">
    <reaction evidence="1">
        <text>S-ubiquitinyl-[E2 ubiquitin-conjugating enzyme]-L-cysteine + [acceptor protein]-L-lysine = [E2 ubiquitin-conjugating enzyme]-L-cysteine + N(6)-ubiquitinyl-[acceptor protein]-L-lysine.</text>
        <dbReference type="EC" id="2.3.2.27"/>
    </reaction>
</comment>
<dbReference type="InterPro" id="IPR036537">
    <property type="entry name" value="Adaptor_Cbl_N_dom_sf"/>
</dbReference>
<evidence type="ECO:0000256" key="7">
    <source>
        <dbReference type="ARBA" id="ARBA00022786"/>
    </source>
</evidence>
<evidence type="ECO:0000256" key="6">
    <source>
        <dbReference type="ARBA" id="ARBA00022737"/>
    </source>
</evidence>
<dbReference type="PANTHER" id="PTHR23315:SF275">
    <property type="entry name" value="U-BOX DOMAIN-CONTAINING PROTEIN 13"/>
    <property type="match status" value="1"/>
</dbReference>
<dbReference type="Gene3D" id="1.25.10.10">
    <property type="entry name" value="Leucine-rich Repeat Variant"/>
    <property type="match status" value="2"/>
</dbReference>
<evidence type="ECO:0000256" key="8">
    <source>
        <dbReference type="PROSITE-ProRule" id="PRU00259"/>
    </source>
</evidence>
<evidence type="ECO:0000313" key="11">
    <source>
        <dbReference type="EMBL" id="GAA0158507.1"/>
    </source>
</evidence>
<dbReference type="FunFam" id="3.30.40.10:FF:000114">
    <property type="entry name" value="RING-type E3 ubiquitin transferase"/>
    <property type="match status" value="1"/>
</dbReference>
<dbReference type="AlphaFoldDB" id="A0AAV3Q5T0"/>
<keyword evidence="11" id="KW-0436">Ligase</keyword>
<dbReference type="GO" id="GO:0016874">
    <property type="term" value="F:ligase activity"/>
    <property type="evidence" value="ECO:0007669"/>
    <property type="project" value="UniProtKB-KW"/>
</dbReference>
<feature type="repeat" description="ARM" evidence="8">
    <location>
        <begin position="480"/>
        <end position="522"/>
    </location>
</feature>
<evidence type="ECO:0000256" key="1">
    <source>
        <dbReference type="ARBA" id="ARBA00000900"/>
    </source>
</evidence>
<evidence type="ECO:0000313" key="12">
    <source>
        <dbReference type="Proteomes" id="UP001454036"/>
    </source>
</evidence>
<comment type="function">
    <text evidence="2">Functions as an E3 ubiquitin ligase.</text>
</comment>
<dbReference type="PANTHER" id="PTHR23315">
    <property type="entry name" value="U BOX DOMAIN-CONTAINING"/>
    <property type="match status" value="1"/>
</dbReference>
<accession>A0AAV3Q5T0</accession>
<dbReference type="EC" id="2.3.2.27" evidence="4"/>
<dbReference type="GO" id="GO:0016567">
    <property type="term" value="P:protein ubiquitination"/>
    <property type="evidence" value="ECO:0007669"/>
    <property type="project" value="InterPro"/>
</dbReference>
<dbReference type="InterPro" id="IPR057623">
    <property type="entry name" value="PUB12-19-like_N"/>
</dbReference>
<dbReference type="SMART" id="SM00185">
    <property type="entry name" value="ARM"/>
    <property type="match status" value="6"/>
</dbReference>
<comment type="pathway">
    <text evidence="3">Protein modification; protein ubiquitination.</text>
</comment>
<dbReference type="GO" id="GO:0061630">
    <property type="term" value="F:ubiquitin protein ligase activity"/>
    <property type="evidence" value="ECO:0007669"/>
    <property type="project" value="UniProtKB-EC"/>
</dbReference>
<keyword evidence="12" id="KW-1185">Reference proteome</keyword>
<keyword evidence="5" id="KW-0808">Transferase</keyword>